<dbReference type="PANTHER" id="PTHR33112:SF16">
    <property type="entry name" value="HETEROKARYON INCOMPATIBILITY DOMAIN-CONTAINING PROTEIN"/>
    <property type="match status" value="1"/>
</dbReference>
<dbReference type="AlphaFoldDB" id="A0AAD4GYF8"/>
<feature type="domain" description="Heterokaryon incompatibility" evidence="1">
    <location>
        <begin position="266"/>
        <end position="416"/>
    </location>
</feature>
<protein>
    <recommendedName>
        <fullName evidence="1">Heterokaryon incompatibility domain-containing protein</fullName>
    </recommendedName>
</protein>
<accession>A0AAD4GYF8</accession>
<evidence type="ECO:0000259" key="1">
    <source>
        <dbReference type="Pfam" id="PF06985"/>
    </source>
</evidence>
<reference evidence="2" key="2">
    <citation type="submission" date="2020-02" db="EMBL/GenBank/DDBJ databases">
        <authorList>
            <person name="Gilchrist C.L.M."/>
            <person name="Chooi Y.-H."/>
        </authorList>
    </citation>
    <scope>NUCLEOTIDE SEQUENCE</scope>
    <source>
        <strain evidence="2">MST-FP2251</strain>
    </source>
</reference>
<name>A0AAD4GYF8_ASPNN</name>
<comment type="caution">
    <text evidence="2">The sequence shown here is derived from an EMBL/GenBank/DDBJ whole genome shotgun (WGS) entry which is preliminary data.</text>
</comment>
<organism evidence="2 3">
    <name type="scientific">Aspergillus nanangensis</name>
    <dbReference type="NCBI Taxonomy" id="2582783"/>
    <lineage>
        <taxon>Eukaryota</taxon>
        <taxon>Fungi</taxon>
        <taxon>Dikarya</taxon>
        <taxon>Ascomycota</taxon>
        <taxon>Pezizomycotina</taxon>
        <taxon>Eurotiomycetes</taxon>
        <taxon>Eurotiomycetidae</taxon>
        <taxon>Eurotiales</taxon>
        <taxon>Aspergillaceae</taxon>
        <taxon>Aspergillus</taxon>
        <taxon>Aspergillus subgen. Circumdati</taxon>
    </lineage>
</organism>
<reference evidence="2" key="1">
    <citation type="journal article" date="2019" name="Beilstein J. Org. Chem.">
        <title>Nanangenines: drimane sesquiterpenoids as the dominant metabolite cohort of a novel Australian fungus, Aspergillus nanangensis.</title>
        <authorList>
            <person name="Lacey H.J."/>
            <person name="Gilchrist C.L.M."/>
            <person name="Crombie A."/>
            <person name="Kalaitzis J.A."/>
            <person name="Vuong D."/>
            <person name="Rutledge P.J."/>
            <person name="Turner P."/>
            <person name="Pitt J.I."/>
            <person name="Lacey E."/>
            <person name="Chooi Y.H."/>
            <person name="Piggott A.M."/>
        </authorList>
    </citation>
    <scope>NUCLEOTIDE SEQUENCE</scope>
    <source>
        <strain evidence="2">MST-FP2251</strain>
    </source>
</reference>
<sequence length="692" mass="78436">MASLRLSFQKGLKQLGSKLQDQDKKGTPDAYVTPFDVWSQCDWDFIAYNVRKGGARLKIVDRNAGFPNFPSFDVRTARQIIDPFRNLCYVCARYNWRNILTPGWDLDMQLSYLIESMALLEPCSYPNPYRGINLSVDYQLVNPQCALCGFLMRARQHMGLRAECLASSDNQVLQYYISKTTQVVTLHMGDLFLKTLDDSAEQLMRAGQGDLRNMKSFLRTCVRDHPDCNKKIRDRALTLYTDPNLRLRVFDIRTNRVIPAPPNCRYIALSYVWGGHISPQLTQAQLIKPPGASTLSNAYALIDPKFLLPTIADAIAFVRMMGERYIWVDQLCIVQDDPTEMSNTVAAMNRIYNASVFTIIAADGDATFGLPGVRKNSRNLDPIITSIDGVTLVVAEPEIKSLATSRWASRGWTYQEMELSTRHFIFTKGRIYYQCREMVRLESDPNRIFERPTPSDTGSPHAGPPGFAEYAFHVERYSPRSLTYSSDVLRAFQGIQSDLSDRFDMKFCHGIPIDDSPNVLLWSRPGDSKPLQRRSNFPSWSWAGWTGPVCYEMPYNCSNRVIPTDSDWESALDNGVLNIEGICFVLALKAGGTRQVYHLDAEDWVSGSRLGILMTTENNLPPGRNPTWEFLIVRPEGSESWCREGFISIMMDRKDMGHVERHDMRLKDVSAISSADGAIRCQEAARGIFQLV</sequence>
<evidence type="ECO:0000313" key="3">
    <source>
        <dbReference type="Proteomes" id="UP001194746"/>
    </source>
</evidence>
<dbReference type="PANTHER" id="PTHR33112">
    <property type="entry name" value="DOMAIN PROTEIN, PUTATIVE-RELATED"/>
    <property type="match status" value="1"/>
</dbReference>
<dbReference type="Proteomes" id="UP001194746">
    <property type="component" value="Unassembled WGS sequence"/>
</dbReference>
<dbReference type="EMBL" id="VCAU01000002">
    <property type="protein sequence ID" value="KAF9894869.1"/>
    <property type="molecule type" value="Genomic_DNA"/>
</dbReference>
<dbReference type="InterPro" id="IPR010730">
    <property type="entry name" value="HET"/>
</dbReference>
<proteinExistence type="predicted"/>
<keyword evidence="3" id="KW-1185">Reference proteome</keyword>
<dbReference type="Pfam" id="PF06985">
    <property type="entry name" value="HET"/>
    <property type="match status" value="1"/>
</dbReference>
<gene>
    <name evidence="2" type="ORF">FE257_004490</name>
</gene>
<evidence type="ECO:0000313" key="2">
    <source>
        <dbReference type="EMBL" id="KAF9894869.1"/>
    </source>
</evidence>